<evidence type="ECO:0000256" key="1">
    <source>
        <dbReference type="SAM" id="MobiDB-lite"/>
    </source>
</evidence>
<feature type="compositionally biased region" description="Basic and acidic residues" evidence="1">
    <location>
        <begin position="70"/>
        <end position="86"/>
    </location>
</feature>
<dbReference type="Proteomes" id="UP001291623">
    <property type="component" value="Unassembled WGS sequence"/>
</dbReference>
<keyword evidence="3" id="KW-1185">Reference proteome</keyword>
<dbReference type="InterPro" id="IPR013885">
    <property type="entry name" value="DUF1764_euk"/>
</dbReference>
<dbReference type="Pfam" id="PF08576">
    <property type="entry name" value="DUF1764"/>
    <property type="match status" value="1"/>
</dbReference>
<organism evidence="2 3">
    <name type="scientific">Anisodus tanguticus</name>
    <dbReference type="NCBI Taxonomy" id="243964"/>
    <lineage>
        <taxon>Eukaryota</taxon>
        <taxon>Viridiplantae</taxon>
        <taxon>Streptophyta</taxon>
        <taxon>Embryophyta</taxon>
        <taxon>Tracheophyta</taxon>
        <taxon>Spermatophyta</taxon>
        <taxon>Magnoliopsida</taxon>
        <taxon>eudicotyledons</taxon>
        <taxon>Gunneridae</taxon>
        <taxon>Pentapetalae</taxon>
        <taxon>asterids</taxon>
        <taxon>lamiids</taxon>
        <taxon>Solanales</taxon>
        <taxon>Solanaceae</taxon>
        <taxon>Solanoideae</taxon>
        <taxon>Hyoscyameae</taxon>
        <taxon>Anisodus</taxon>
    </lineage>
</organism>
<protein>
    <submittedName>
        <fullName evidence="2">Uncharacterized protein</fullName>
    </submittedName>
</protein>
<evidence type="ECO:0000313" key="3">
    <source>
        <dbReference type="Proteomes" id="UP001291623"/>
    </source>
</evidence>
<gene>
    <name evidence="2" type="ORF">RND71_004918</name>
</gene>
<name>A0AAE1ST52_9SOLA</name>
<dbReference type="PANTHER" id="PTHR34066">
    <property type="entry name" value="GROWTH FACTOR 2"/>
    <property type="match status" value="1"/>
</dbReference>
<reference evidence="2" key="1">
    <citation type="submission" date="2023-12" db="EMBL/GenBank/DDBJ databases">
        <title>Genome assembly of Anisodus tanguticus.</title>
        <authorList>
            <person name="Wang Y.-J."/>
        </authorList>
    </citation>
    <scope>NUCLEOTIDE SEQUENCE</scope>
    <source>
        <strain evidence="2">KB-2021</strain>
        <tissue evidence="2">Leaf</tissue>
    </source>
</reference>
<evidence type="ECO:0000313" key="2">
    <source>
        <dbReference type="EMBL" id="KAK4374241.1"/>
    </source>
</evidence>
<proteinExistence type="predicted"/>
<dbReference type="AlphaFoldDB" id="A0AAE1ST52"/>
<dbReference type="EMBL" id="JAVYJV010000003">
    <property type="protein sequence ID" value="KAK4374241.1"/>
    <property type="molecule type" value="Genomic_DNA"/>
</dbReference>
<comment type="caution">
    <text evidence="2">The sequence shown here is derived from an EMBL/GenBank/DDBJ whole genome shotgun (WGS) entry which is preliminary data.</text>
</comment>
<sequence>MPKNSNFKNPKPIEIAKETPISSTKSKKPISETDEIFGGKKRKKLENQEKTNGNAVRPVMEPKKVKKSKEKSSRKTKDDVLSEVPRKPRKKTGDGFTVYNGRRVGYWEV</sequence>
<feature type="region of interest" description="Disordered" evidence="1">
    <location>
        <begin position="1"/>
        <end position="98"/>
    </location>
</feature>
<accession>A0AAE1ST52</accession>
<dbReference type="PANTHER" id="PTHR34066:SF1">
    <property type="entry name" value="DUF1764 FAMILY PROTEIN"/>
    <property type="match status" value="1"/>
</dbReference>